<dbReference type="PANTHER" id="PTHR38431">
    <property type="entry name" value="BLL2305 PROTEIN"/>
    <property type="match status" value="1"/>
</dbReference>
<dbReference type="InterPro" id="IPR001387">
    <property type="entry name" value="Cro/C1-type_HTH"/>
</dbReference>
<evidence type="ECO:0000313" key="3">
    <source>
        <dbReference type="Proteomes" id="UP000063964"/>
    </source>
</evidence>
<accession>A0A120KMY1</accession>
<keyword evidence="3" id="KW-1185">Reference proteome</keyword>
<dbReference type="PROSITE" id="PS50943">
    <property type="entry name" value="HTH_CROC1"/>
    <property type="match status" value="1"/>
</dbReference>
<dbReference type="SUPFAM" id="SSF47413">
    <property type="entry name" value="lambda repressor-like DNA-binding domains"/>
    <property type="match status" value="1"/>
</dbReference>
<dbReference type="InterPro" id="IPR024370">
    <property type="entry name" value="PBP_domain"/>
</dbReference>
<dbReference type="RefSeq" id="WP_066603808.1">
    <property type="nucleotide sequence ID" value="NZ_CP014230.1"/>
</dbReference>
<dbReference type="InterPro" id="IPR010982">
    <property type="entry name" value="Lambda_DNA-bd_dom_sf"/>
</dbReference>
<dbReference type="PANTHER" id="PTHR38431:SF1">
    <property type="entry name" value="BLL2305 PROTEIN"/>
    <property type="match status" value="1"/>
</dbReference>
<dbReference type="Gene3D" id="1.10.260.40">
    <property type="entry name" value="lambda repressor-like DNA-binding domains"/>
    <property type="match status" value="1"/>
</dbReference>
<protein>
    <recommendedName>
        <fullName evidence="1">HTH cro/C1-type domain-containing protein</fullName>
    </recommendedName>
</protein>
<dbReference type="GO" id="GO:0003677">
    <property type="term" value="F:DNA binding"/>
    <property type="evidence" value="ECO:0007669"/>
    <property type="project" value="InterPro"/>
</dbReference>
<dbReference type="EMBL" id="CP014230">
    <property type="protein sequence ID" value="AMD92419.1"/>
    <property type="molecule type" value="Genomic_DNA"/>
</dbReference>
<organism evidence="2 3">
    <name type="scientific">Desulfomicrobium orale DSM 12838</name>
    <dbReference type="NCBI Taxonomy" id="888061"/>
    <lineage>
        <taxon>Bacteria</taxon>
        <taxon>Pseudomonadati</taxon>
        <taxon>Thermodesulfobacteriota</taxon>
        <taxon>Desulfovibrionia</taxon>
        <taxon>Desulfovibrionales</taxon>
        <taxon>Desulfomicrobiaceae</taxon>
        <taxon>Desulfomicrobium</taxon>
    </lineage>
</organism>
<dbReference type="KEGG" id="doa:AXF15_04365"/>
<dbReference type="SMART" id="SM00530">
    <property type="entry name" value="HTH_XRE"/>
    <property type="match status" value="1"/>
</dbReference>
<gene>
    <name evidence="2" type="ORF">AXF15_04365</name>
</gene>
<reference evidence="3" key="1">
    <citation type="submission" date="2016-02" db="EMBL/GenBank/DDBJ databases">
        <authorList>
            <person name="Holder M.E."/>
            <person name="Ajami N.J."/>
            <person name="Petrosino J.F."/>
        </authorList>
    </citation>
    <scope>NUCLEOTIDE SEQUENCE [LARGE SCALE GENOMIC DNA]</scope>
    <source>
        <strain evidence="3">DSM 12838</strain>
    </source>
</reference>
<dbReference type="Proteomes" id="UP000063964">
    <property type="component" value="Chromosome"/>
</dbReference>
<dbReference type="SUPFAM" id="SSF53850">
    <property type="entry name" value="Periplasmic binding protein-like II"/>
    <property type="match status" value="1"/>
</dbReference>
<name>A0A120KMY1_9BACT</name>
<proteinExistence type="predicted"/>
<dbReference type="STRING" id="888061.AXF15_04365"/>
<dbReference type="CDD" id="cd00093">
    <property type="entry name" value="HTH_XRE"/>
    <property type="match status" value="1"/>
</dbReference>
<dbReference type="Pfam" id="PF01381">
    <property type="entry name" value="HTH_3"/>
    <property type="match status" value="1"/>
</dbReference>
<dbReference type="AlphaFoldDB" id="A0A120KMY1"/>
<dbReference type="Pfam" id="PF12727">
    <property type="entry name" value="PBP_like"/>
    <property type="match status" value="1"/>
</dbReference>
<dbReference type="OrthoDB" id="9804758at2"/>
<evidence type="ECO:0000259" key="1">
    <source>
        <dbReference type="PROSITE" id="PS50943"/>
    </source>
</evidence>
<sequence>MNPDIKLICNLKTIRQDRGLSQAHLAELTGVKRQAIYDIETEKYTPNTALALKLAKCLGCTVEDLFTEEIGAEADATLIGQAETGPTRVALARMRGRVMAYPLTGRQLFLNGFEPADGVMAAGGGPARLLSPAGTLDQTLIIFGCDPAFSILGTHTMRHAPQVRAHCFFASSRDALVRLAAGQAHFAGTHMHDTAHGPGNLLLARSLLEGTPATVVTFSHIEEGLMVAPGNPLKLRAISDLAGGQARLVNREPGAALRSLLDEYLFRHGLRGEDISGYGQEARTHHESALHILFGKADVGLGFRAIAAFYGLDFIPLETVRCDLVVPKDLQALPEAAALLDTLQTRKLREDLASLPGYEARETGRIVAEL</sequence>
<feature type="domain" description="HTH cro/C1-type" evidence="1">
    <location>
        <begin position="11"/>
        <end position="65"/>
    </location>
</feature>
<evidence type="ECO:0000313" key="2">
    <source>
        <dbReference type="EMBL" id="AMD92419.1"/>
    </source>
</evidence>